<dbReference type="PANTHER" id="PTHR16056">
    <property type="entry name" value="REGULATOR OF MICROTUBULE DYNAMICS PROTEIN"/>
    <property type="match status" value="1"/>
</dbReference>
<evidence type="ECO:0000313" key="7">
    <source>
        <dbReference type="Proteomes" id="UP000483820"/>
    </source>
</evidence>
<keyword evidence="2" id="KW-0963">Cytoplasm</keyword>
<dbReference type="GO" id="GO:0097431">
    <property type="term" value="C:mitotic spindle pole"/>
    <property type="evidence" value="ECO:0007669"/>
    <property type="project" value="TreeGrafter"/>
</dbReference>
<dbReference type="EMBL" id="WUAV01000003">
    <property type="protein sequence ID" value="KAF1761255.1"/>
    <property type="molecule type" value="Genomic_DNA"/>
</dbReference>
<dbReference type="FunFam" id="1.25.40.10:FF:002154">
    <property type="entry name" value="regulator of microtubule dynamics protein 1"/>
    <property type="match status" value="1"/>
</dbReference>
<proteinExistence type="predicted"/>
<evidence type="ECO:0000256" key="5">
    <source>
        <dbReference type="ARBA" id="ARBA00039966"/>
    </source>
</evidence>
<dbReference type="CTD" id="9825906"/>
<dbReference type="GO" id="GO:0008017">
    <property type="term" value="F:microtubule binding"/>
    <property type="evidence" value="ECO:0007669"/>
    <property type="project" value="TreeGrafter"/>
</dbReference>
<evidence type="ECO:0000256" key="4">
    <source>
        <dbReference type="ARBA" id="ARBA00023212"/>
    </source>
</evidence>
<keyword evidence="3" id="KW-0493">Microtubule</keyword>
<dbReference type="GO" id="GO:0005876">
    <property type="term" value="C:spindle microtubule"/>
    <property type="evidence" value="ECO:0007669"/>
    <property type="project" value="UniProtKB-ARBA"/>
</dbReference>
<dbReference type="Pfam" id="PF21033">
    <property type="entry name" value="RMD1-3"/>
    <property type="match status" value="1"/>
</dbReference>
<comment type="subcellular location">
    <subcellularLocation>
        <location evidence="1">Cytoplasm</location>
        <location evidence="1">Cytoskeleton</location>
        <location evidence="1">Spindle pole</location>
    </subcellularLocation>
</comment>
<dbReference type="InterPro" id="IPR011990">
    <property type="entry name" value="TPR-like_helical_dom_sf"/>
</dbReference>
<evidence type="ECO:0000256" key="1">
    <source>
        <dbReference type="ARBA" id="ARBA00004647"/>
    </source>
</evidence>
<dbReference type="GeneID" id="9825906"/>
<protein>
    <recommendedName>
        <fullName evidence="5">Regulator of microtubule dynamics protein 1</fullName>
    </recommendedName>
</protein>
<organism evidence="6 7">
    <name type="scientific">Caenorhabditis remanei</name>
    <name type="common">Caenorhabditis vulgaris</name>
    <dbReference type="NCBI Taxonomy" id="31234"/>
    <lineage>
        <taxon>Eukaryota</taxon>
        <taxon>Metazoa</taxon>
        <taxon>Ecdysozoa</taxon>
        <taxon>Nematoda</taxon>
        <taxon>Chromadorea</taxon>
        <taxon>Rhabditida</taxon>
        <taxon>Rhabditina</taxon>
        <taxon>Rhabditomorpha</taxon>
        <taxon>Rhabditoidea</taxon>
        <taxon>Rhabditidae</taxon>
        <taxon>Peloderinae</taxon>
        <taxon>Caenorhabditis</taxon>
    </lineage>
</organism>
<dbReference type="AlphaFoldDB" id="A0A6A5H2S0"/>
<accession>A0A6A5H2S0</accession>
<gene>
    <name evidence="6" type="ORF">GCK72_009509</name>
</gene>
<evidence type="ECO:0000256" key="3">
    <source>
        <dbReference type="ARBA" id="ARBA00022701"/>
    </source>
</evidence>
<dbReference type="RefSeq" id="XP_053586986.1">
    <property type="nucleotide sequence ID" value="XM_053727409.1"/>
</dbReference>
<dbReference type="SUPFAM" id="SSF48452">
    <property type="entry name" value="TPR-like"/>
    <property type="match status" value="1"/>
</dbReference>
<dbReference type="KEGG" id="crq:GCK72_009509"/>
<dbReference type="InterPro" id="IPR049039">
    <property type="entry name" value="RMD1-3_a_helical_rpt"/>
</dbReference>
<evidence type="ECO:0000313" key="6">
    <source>
        <dbReference type="EMBL" id="KAF1761255.1"/>
    </source>
</evidence>
<reference evidence="6 7" key="1">
    <citation type="submission" date="2019-12" db="EMBL/GenBank/DDBJ databases">
        <title>Chromosome-level assembly of the Caenorhabditis remanei genome.</title>
        <authorList>
            <person name="Teterina A.A."/>
            <person name="Willis J.H."/>
            <person name="Phillips P.C."/>
        </authorList>
    </citation>
    <scope>NUCLEOTIDE SEQUENCE [LARGE SCALE GENOMIC DNA]</scope>
    <source>
        <strain evidence="6 7">PX506</strain>
        <tissue evidence="6">Whole organism</tissue>
    </source>
</reference>
<sequence>MLPSEFPLLSAINEELFESFASSDKLFDDRDFARGFSELKQRKENGELSCELLWRMCRFCQELSNTMSGEQRRQILIEGRDYGLQAMDLDSSSFLAAKWAAIVFGLVVDQLPTKEKINEGGKLKDMLDKALELEPTDFALLHLRARFSFTIANLSWLERKAASMLYSEVPKATIDDALVDFEAAYQQHSDWIENLLFLSKCHIAKKEKKQARELLNKAIDLPKESSNDEQFVTECKALLQKC</sequence>
<dbReference type="Gene3D" id="1.25.40.10">
    <property type="entry name" value="Tetratricopeptide repeat domain"/>
    <property type="match status" value="1"/>
</dbReference>
<dbReference type="PANTHER" id="PTHR16056:SF4">
    <property type="entry name" value="REGULATOR OF MICROTUBULE DYNAMICS PROTEIN 1"/>
    <property type="match status" value="1"/>
</dbReference>
<dbReference type="Proteomes" id="UP000483820">
    <property type="component" value="Chromosome III"/>
</dbReference>
<comment type="caution">
    <text evidence="6">The sequence shown here is derived from an EMBL/GenBank/DDBJ whole genome shotgun (WGS) entry which is preliminary data.</text>
</comment>
<keyword evidence="4" id="KW-0206">Cytoskeleton</keyword>
<name>A0A6A5H2S0_CAERE</name>
<evidence type="ECO:0000256" key="2">
    <source>
        <dbReference type="ARBA" id="ARBA00022490"/>
    </source>
</evidence>
<dbReference type="GO" id="GO:0005739">
    <property type="term" value="C:mitochondrion"/>
    <property type="evidence" value="ECO:0007669"/>
    <property type="project" value="TreeGrafter"/>
</dbReference>